<evidence type="ECO:0000256" key="1">
    <source>
        <dbReference type="ARBA" id="ARBA00004123"/>
    </source>
</evidence>
<evidence type="ECO:0000256" key="2">
    <source>
        <dbReference type="ARBA" id="ARBA00011233"/>
    </source>
</evidence>
<dbReference type="InterPro" id="IPR036390">
    <property type="entry name" value="WH_DNA-bd_sf"/>
</dbReference>
<dbReference type="Pfam" id="PF00447">
    <property type="entry name" value="HSF_DNA-bind"/>
    <property type="match status" value="1"/>
</dbReference>
<evidence type="ECO:0000256" key="8">
    <source>
        <dbReference type="ARBA" id="ARBA00023242"/>
    </source>
</evidence>
<dbReference type="InterPro" id="IPR036388">
    <property type="entry name" value="WH-like_DNA-bd_sf"/>
</dbReference>
<evidence type="ECO:0000256" key="9">
    <source>
        <dbReference type="RuleBase" id="RU004020"/>
    </source>
</evidence>
<comment type="subcellular location">
    <subcellularLocation>
        <location evidence="1">Nucleus</location>
    </subcellularLocation>
</comment>
<comment type="subunit">
    <text evidence="2">Homotrimer.</text>
</comment>
<name>A0AAV0PF80_9ROSI</name>
<evidence type="ECO:0000313" key="13">
    <source>
        <dbReference type="Proteomes" id="UP001154282"/>
    </source>
</evidence>
<evidence type="ECO:0000256" key="4">
    <source>
        <dbReference type="ARBA" id="ARBA00023015"/>
    </source>
</evidence>
<dbReference type="PRINTS" id="PR00056">
    <property type="entry name" value="HSFDOMAIN"/>
</dbReference>
<evidence type="ECO:0000256" key="5">
    <source>
        <dbReference type="ARBA" id="ARBA00023016"/>
    </source>
</evidence>
<dbReference type="FunFam" id="1.10.10.10:FF:000037">
    <property type="entry name" value="Heat stress transcription factor B-4"/>
    <property type="match status" value="1"/>
</dbReference>
<keyword evidence="5" id="KW-0346">Stress response</keyword>
<keyword evidence="3" id="KW-0597">Phosphoprotein</keyword>
<reference evidence="12" key="1">
    <citation type="submission" date="2022-08" db="EMBL/GenBank/DDBJ databases">
        <authorList>
            <person name="Gutierrez-Valencia J."/>
        </authorList>
    </citation>
    <scope>NUCLEOTIDE SEQUENCE</scope>
</reference>
<accession>A0AAV0PF80</accession>
<keyword evidence="6" id="KW-0238">DNA-binding</keyword>
<dbReference type="InterPro" id="IPR000232">
    <property type="entry name" value="HSF_DNA-bd"/>
</dbReference>
<keyword evidence="4" id="KW-0805">Transcription regulation</keyword>
<keyword evidence="8" id="KW-0539">Nucleus</keyword>
<dbReference type="PANTHER" id="PTHR10015">
    <property type="entry name" value="HEAT SHOCK TRANSCRIPTION FACTOR"/>
    <property type="match status" value="1"/>
</dbReference>
<keyword evidence="7" id="KW-0804">Transcription</keyword>
<dbReference type="EMBL" id="CAMGYJ010000008">
    <property type="protein sequence ID" value="CAI0469486.1"/>
    <property type="molecule type" value="Genomic_DNA"/>
</dbReference>
<dbReference type="SMART" id="SM00415">
    <property type="entry name" value="HSF"/>
    <property type="match status" value="1"/>
</dbReference>
<organism evidence="12 13">
    <name type="scientific">Linum tenue</name>
    <dbReference type="NCBI Taxonomy" id="586396"/>
    <lineage>
        <taxon>Eukaryota</taxon>
        <taxon>Viridiplantae</taxon>
        <taxon>Streptophyta</taxon>
        <taxon>Embryophyta</taxon>
        <taxon>Tracheophyta</taxon>
        <taxon>Spermatophyta</taxon>
        <taxon>Magnoliopsida</taxon>
        <taxon>eudicotyledons</taxon>
        <taxon>Gunneridae</taxon>
        <taxon>Pentapetalae</taxon>
        <taxon>rosids</taxon>
        <taxon>fabids</taxon>
        <taxon>Malpighiales</taxon>
        <taxon>Linaceae</taxon>
        <taxon>Linum</taxon>
    </lineage>
</organism>
<evidence type="ECO:0000259" key="11">
    <source>
        <dbReference type="SMART" id="SM00415"/>
    </source>
</evidence>
<dbReference type="AlphaFoldDB" id="A0AAV0PF80"/>
<protein>
    <recommendedName>
        <fullName evidence="11">HSF-type DNA-binding domain-containing protein</fullName>
    </recommendedName>
</protein>
<dbReference type="Proteomes" id="UP001154282">
    <property type="component" value="Unassembled WGS sequence"/>
</dbReference>
<keyword evidence="13" id="KW-1185">Reference proteome</keyword>
<evidence type="ECO:0000256" key="7">
    <source>
        <dbReference type="ARBA" id="ARBA00023163"/>
    </source>
</evidence>
<gene>
    <name evidence="12" type="ORF">LITE_LOCUS38187</name>
</gene>
<keyword evidence="10" id="KW-0472">Membrane</keyword>
<dbReference type="GO" id="GO:0006357">
    <property type="term" value="P:regulation of transcription by RNA polymerase II"/>
    <property type="evidence" value="ECO:0007669"/>
    <property type="project" value="TreeGrafter"/>
</dbReference>
<dbReference type="GO" id="GO:0003700">
    <property type="term" value="F:DNA-binding transcription factor activity"/>
    <property type="evidence" value="ECO:0007669"/>
    <property type="project" value="InterPro"/>
</dbReference>
<dbReference type="Gene3D" id="1.10.10.10">
    <property type="entry name" value="Winged helix-like DNA-binding domain superfamily/Winged helix DNA-binding domain"/>
    <property type="match status" value="1"/>
</dbReference>
<comment type="similarity">
    <text evidence="9">Belongs to the HSF family.</text>
</comment>
<dbReference type="GO" id="GO:0000978">
    <property type="term" value="F:RNA polymerase II cis-regulatory region sequence-specific DNA binding"/>
    <property type="evidence" value="ECO:0007669"/>
    <property type="project" value="TreeGrafter"/>
</dbReference>
<feature type="transmembrane region" description="Helical" evidence="10">
    <location>
        <begin position="109"/>
        <end position="129"/>
    </location>
</feature>
<evidence type="ECO:0000256" key="6">
    <source>
        <dbReference type="ARBA" id="ARBA00023125"/>
    </source>
</evidence>
<sequence length="164" mass="18757">MEFCEEFSQSFEFKAETVSDESSPPAAGGGVRPPSLPQPLAILHETPIPPFLSKTFDLVDDRALDAVISWGADGVSFVVWDSIEFSRTVLPRNFKHNNFSSFVRQLNTYVGILLLPQNSFLWVSFFLYFTGFDSFLTFLMLFWLKIATSVCVNWRVLCKFEQIY</sequence>
<dbReference type="PANTHER" id="PTHR10015:SF337">
    <property type="entry name" value="HEAT STRESS TRANSCRIPTION FACTOR A-3"/>
    <property type="match status" value="1"/>
</dbReference>
<dbReference type="SUPFAM" id="SSF46785">
    <property type="entry name" value="Winged helix' DNA-binding domain"/>
    <property type="match status" value="1"/>
</dbReference>
<feature type="domain" description="HSF-type DNA-binding" evidence="11">
    <location>
        <begin position="47"/>
        <end position="120"/>
    </location>
</feature>
<dbReference type="GO" id="GO:0005634">
    <property type="term" value="C:nucleus"/>
    <property type="evidence" value="ECO:0007669"/>
    <property type="project" value="UniProtKB-SubCell"/>
</dbReference>
<proteinExistence type="inferred from homology"/>
<evidence type="ECO:0000313" key="12">
    <source>
        <dbReference type="EMBL" id="CAI0469486.1"/>
    </source>
</evidence>
<comment type="caution">
    <text evidence="12">The sequence shown here is derived from an EMBL/GenBank/DDBJ whole genome shotgun (WGS) entry which is preliminary data.</text>
</comment>
<feature type="transmembrane region" description="Helical" evidence="10">
    <location>
        <begin position="135"/>
        <end position="157"/>
    </location>
</feature>
<dbReference type="GO" id="GO:0034605">
    <property type="term" value="P:cellular response to heat"/>
    <property type="evidence" value="ECO:0007669"/>
    <property type="project" value="TreeGrafter"/>
</dbReference>
<evidence type="ECO:0000256" key="10">
    <source>
        <dbReference type="SAM" id="Phobius"/>
    </source>
</evidence>
<evidence type="ECO:0000256" key="3">
    <source>
        <dbReference type="ARBA" id="ARBA00022553"/>
    </source>
</evidence>
<keyword evidence="10" id="KW-1133">Transmembrane helix</keyword>
<keyword evidence="10" id="KW-0812">Transmembrane</keyword>